<dbReference type="RefSeq" id="WP_344842028.1">
    <property type="nucleotide sequence ID" value="NZ_BAABDF010000001.1"/>
</dbReference>
<dbReference type="EMBL" id="BAABDF010000001">
    <property type="protein sequence ID" value="GAA3853533.1"/>
    <property type="molecule type" value="Genomic_DNA"/>
</dbReference>
<sequence length="131" mass="14782">MQNDFPVVEVDIQKLDGKPQGMKRVTFPNFPDCKIAFEYIVHAPFTQNNLYSNPAPEPGDPNSGRQIALATIVSLICSQNNGRAPYRFQTLSGEKWRLEMTATYWLSQSSDFELEKDGSNFFLKSLKLTSG</sequence>
<accession>A0ABP7JTZ0</accession>
<name>A0ABP7JTZ0_9RHOB</name>
<proteinExistence type="predicted"/>
<organism evidence="1 2">
    <name type="scientific">Celeribacter arenosi</name>
    <dbReference type="NCBI Taxonomy" id="792649"/>
    <lineage>
        <taxon>Bacteria</taxon>
        <taxon>Pseudomonadati</taxon>
        <taxon>Pseudomonadota</taxon>
        <taxon>Alphaproteobacteria</taxon>
        <taxon>Rhodobacterales</taxon>
        <taxon>Roseobacteraceae</taxon>
        <taxon>Celeribacter</taxon>
    </lineage>
</organism>
<gene>
    <name evidence="1" type="ORF">GCM10022404_01170</name>
</gene>
<evidence type="ECO:0000313" key="1">
    <source>
        <dbReference type="EMBL" id="GAA3853533.1"/>
    </source>
</evidence>
<keyword evidence="2" id="KW-1185">Reference proteome</keyword>
<evidence type="ECO:0000313" key="2">
    <source>
        <dbReference type="Proteomes" id="UP001399917"/>
    </source>
</evidence>
<comment type="caution">
    <text evidence="1">The sequence shown here is derived from an EMBL/GenBank/DDBJ whole genome shotgun (WGS) entry which is preliminary data.</text>
</comment>
<protein>
    <submittedName>
        <fullName evidence="1">Uncharacterized protein</fullName>
    </submittedName>
</protein>
<reference evidence="2" key="1">
    <citation type="journal article" date="2019" name="Int. J. Syst. Evol. Microbiol.">
        <title>The Global Catalogue of Microorganisms (GCM) 10K type strain sequencing project: providing services to taxonomists for standard genome sequencing and annotation.</title>
        <authorList>
            <consortium name="The Broad Institute Genomics Platform"/>
            <consortium name="The Broad Institute Genome Sequencing Center for Infectious Disease"/>
            <person name="Wu L."/>
            <person name="Ma J."/>
        </authorList>
    </citation>
    <scope>NUCLEOTIDE SEQUENCE [LARGE SCALE GENOMIC DNA]</scope>
    <source>
        <strain evidence="2">JCM 17190</strain>
    </source>
</reference>
<dbReference type="Proteomes" id="UP001399917">
    <property type="component" value="Unassembled WGS sequence"/>
</dbReference>